<evidence type="ECO:0000256" key="10">
    <source>
        <dbReference type="ARBA" id="ARBA00023002"/>
    </source>
</evidence>
<reference evidence="18" key="1">
    <citation type="submission" date="2022-01" db="EMBL/GenBank/DDBJ databases">
        <authorList>
            <person name="King R."/>
        </authorList>
    </citation>
    <scope>NUCLEOTIDE SEQUENCE</scope>
</reference>
<comment type="subcellular location">
    <subcellularLocation>
        <location evidence="2">Peroxisome</location>
    </subcellularLocation>
</comment>
<dbReference type="GO" id="GO:0046872">
    <property type="term" value="F:metal ion binding"/>
    <property type="evidence" value="ECO:0007669"/>
    <property type="project" value="UniProtKB-KW"/>
</dbReference>
<evidence type="ECO:0000256" key="4">
    <source>
        <dbReference type="ARBA" id="ARBA00012532"/>
    </source>
</evidence>
<keyword evidence="13" id="KW-0455">Luminescence</keyword>
<name>A0A9N9QKN0_9CUCU</name>
<proteinExistence type="inferred from homology"/>
<keyword evidence="11" id="KW-0503">Monooxygenase</keyword>
<comment type="similarity">
    <text evidence="3">Belongs to the ATP-dependent AMP-binding enzyme family.</text>
</comment>
<keyword evidence="12" id="KW-0576">Peroxisome</keyword>
<evidence type="ECO:0000256" key="5">
    <source>
        <dbReference type="ARBA" id="ARBA00019043"/>
    </source>
</evidence>
<organism evidence="18 19">
    <name type="scientific">Ceutorhynchus assimilis</name>
    <name type="common">cabbage seed weevil</name>
    <dbReference type="NCBI Taxonomy" id="467358"/>
    <lineage>
        <taxon>Eukaryota</taxon>
        <taxon>Metazoa</taxon>
        <taxon>Ecdysozoa</taxon>
        <taxon>Arthropoda</taxon>
        <taxon>Hexapoda</taxon>
        <taxon>Insecta</taxon>
        <taxon>Pterygota</taxon>
        <taxon>Neoptera</taxon>
        <taxon>Endopterygota</taxon>
        <taxon>Coleoptera</taxon>
        <taxon>Polyphaga</taxon>
        <taxon>Cucujiformia</taxon>
        <taxon>Curculionidae</taxon>
        <taxon>Ceutorhynchinae</taxon>
        <taxon>Ceutorhynchus</taxon>
    </lineage>
</organism>
<keyword evidence="14" id="KW-0599">Photoprotein</keyword>
<evidence type="ECO:0000256" key="6">
    <source>
        <dbReference type="ARBA" id="ARBA00022723"/>
    </source>
</evidence>
<dbReference type="EC" id="1.13.12.7" evidence="4"/>
<keyword evidence="19" id="KW-1185">Reference proteome</keyword>
<keyword evidence="10" id="KW-0560">Oxidoreductase</keyword>
<dbReference type="InterPro" id="IPR000873">
    <property type="entry name" value="AMP-dep_synth/lig_dom"/>
</dbReference>
<gene>
    <name evidence="18" type="ORF">CEUTPL_LOCUS2218</name>
</gene>
<dbReference type="EMBL" id="OU892286">
    <property type="protein sequence ID" value="CAG9761516.1"/>
    <property type="molecule type" value="Genomic_DNA"/>
</dbReference>
<dbReference type="Proteomes" id="UP001152799">
    <property type="component" value="Chromosome 10"/>
</dbReference>
<dbReference type="PANTHER" id="PTHR24096">
    <property type="entry name" value="LONG-CHAIN-FATTY-ACID--COA LIGASE"/>
    <property type="match status" value="1"/>
</dbReference>
<feature type="domain" description="AMP-dependent synthetase/ligase" evidence="16">
    <location>
        <begin position="43"/>
        <end position="406"/>
    </location>
</feature>
<dbReference type="InterPro" id="IPR045851">
    <property type="entry name" value="AMP-bd_C_sf"/>
</dbReference>
<dbReference type="AlphaFoldDB" id="A0A9N9QKN0"/>
<dbReference type="GO" id="GO:0008218">
    <property type="term" value="P:bioluminescence"/>
    <property type="evidence" value="ECO:0007669"/>
    <property type="project" value="UniProtKB-KW"/>
</dbReference>
<evidence type="ECO:0000259" key="16">
    <source>
        <dbReference type="Pfam" id="PF00501"/>
    </source>
</evidence>
<evidence type="ECO:0000256" key="14">
    <source>
        <dbReference type="ARBA" id="ARBA00023262"/>
    </source>
</evidence>
<dbReference type="InterPro" id="IPR020845">
    <property type="entry name" value="AMP-binding_CS"/>
</dbReference>
<evidence type="ECO:0000259" key="17">
    <source>
        <dbReference type="Pfam" id="PF13193"/>
    </source>
</evidence>
<dbReference type="GO" id="GO:0005777">
    <property type="term" value="C:peroxisome"/>
    <property type="evidence" value="ECO:0007669"/>
    <property type="project" value="UniProtKB-SubCell"/>
</dbReference>
<keyword evidence="8" id="KW-0067">ATP-binding</keyword>
<feature type="domain" description="AMP-binding enzyme C-terminal" evidence="17">
    <location>
        <begin position="457"/>
        <end position="533"/>
    </location>
</feature>
<comment type="catalytic activity">
    <reaction evidence="15">
        <text>firefly D-luciferin + ATP + O2 = firefly oxyluciferin + hnu + AMP + CO2 + diphosphate</text>
        <dbReference type="Rhea" id="RHEA:10732"/>
        <dbReference type="ChEBI" id="CHEBI:15379"/>
        <dbReference type="ChEBI" id="CHEBI:16526"/>
        <dbReference type="ChEBI" id="CHEBI:16792"/>
        <dbReference type="ChEBI" id="CHEBI:30212"/>
        <dbReference type="ChEBI" id="CHEBI:30616"/>
        <dbReference type="ChEBI" id="CHEBI:33019"/>
        <dbReference type="ChEBI" id="CHEBI:58038"/>
        <dbReference type="ChEBI" id="CHEBI:456215"/>
        <dbReference type="EC" id="1.13.12.7"/>
    </reaction>
</comment>
<dbReference type="PROSITE" id="PS00455">
    <property type="entry name" value="AMP_BINDING"/>
    <property type="match status" value="1"/>
</dbReference>
<dbReference type="GO" id="GO:0004497">
    <property type="term" value="F:monooxygenase activity"/>
    <property type="evidence" value="ECO:0007669"/>
    <property type="project" value="UniProtKB-KW"/>
</dbReference>
<dbReference type="SUPFAM" id="SSF56801">
    <property type="entry name" value="Acetyl-CoA synthetase-like"/>
    <property type="match status" value="1"/>
</dbReference>
<evidence type="ECO:0000313" key="18">
    <source>
        <dbReference type="EMBL" id="CAG9761516.1"/>
    </source>
</evidence>
<evidence type="ECO:0000256" key="11">
    <source>
        <dbReference type="ARBA" id="ARBA00023033"/>
    </source>
</evidence>
<dbReference type="Pfam" id="PF00501">
    <property type="entry name" value="AMP-binding"/>
    <property type="match status" value="1"/>
</dbReference>
<evidence type="ECO:0000256" key="3">
    <source>
        <dbReference type="ARBA" id="ARBA00006432"/>
    </source>
</evidence>
<evidence type="ECO:0000256" key="9">
    <source>
        <dbReference type="ARBA" id="ARBA00022842"/>
    </source>
</evidence>
<dbReference type="FunFam" id="3.30.300.30:FF:000007">
    <property type="entry name" value="4-coumarate--CoA ligase 2"/>
    <property type="match status" value="1"/>
</dbReference>
<dbReference type="Gene3D" id="3.40.50.980">
    <property type="match status" value="2"/>
</dbReference>
<evidence type="ECO:0000256" key="1">
    <source>
        <dbReference type="ARBA" id="ARBA00001946"/>
    </source>
</evidence>
<evidence type="ECO:0000256" key="8">
    <source>
        <dbReference type="ARBA" id="ARBA00022840"/>
    </source>
</evidence>
<evidence type="ECO:0000256" key="15">
    <source>
        <dbReference type="ARBA" id="ARBA00048497"/>
    </source>
</evidence>
<accession>A0A9N9QKN0</accession>
<keyword evidence="7" id="KW-0547">Nucleotide-binding</keyword>
<keyword evidence="6" id="KW-0479">Metal-binding</keyword>
<evidence type="ECO:0000256" key="13">
    <source>
        <dbReference type="ARBA" id="ARBA00023223"/>
    </source>
</evidence>
<dbReference type="InterPro" id="IPR025110">
    <property type="entry name" value="AMP-bd_C"/>
</dbReference>
<dbReference type="Pfam" id="PF13193">
    <property type="entry name" value="AMP-binding_C"/>
    <property type="match status" value="1"/>
</dbReference>
<dbReference type="OrthoDB" id="10253869at2759"/>
<evidence type="ECO:0000313" key="19">
    <source>
        <dbReference type="Proteomes" id="UP001152799"/>
    </source>
</evidence>
<evidence type="ECO:0000256" key="12">
    <source>
        <dbReference type="ARBA" id="ARBA00023140"/>
    </source>
</evidence>
<dbReference type="Gene3D" id="2.30.38.10">
    <property type="entry name" value="Luciferase, Domain 3"/>
    <property type="match status" value="1"/>
</dbReference>
<keyword evidence="9" id="KW-0460">Magnesium</keyword>
<dbReference type="GO" id="GO:0005524">
    <property type="term" value="F:ATP binding"/>
    <property type="evidence" value="ECO:0007669"/>
    <property type="project" value="UniProtKB-KW"/>
</dbReference>
<sequence length="550" mass="60943">MSKFKAIINSKYILHGPGPEPAVPLSKDTVGQFIHKILLSAPKNATAMIDALTNQSLKYSELLQKSINLAQALRHHGYNNPKTVLAIQSENSVNYFVPILASLFNSSIIAPLSHLYKSNELKHALQISQPKLLFCSEDCAQKIADLKDLKLEKILVMSKTSGLAMQSMDSFIQEALNGKDQNIHEFQSEFGISSELIAFILCSSGTTGLPKGVTLSHLNVMTRLAQQKDPRYYSQNPDHKVLGLPPFFHAYGLSFILGCIANLQTIICLKKFEEDLYLKTIEDYKIDIVPLIPPLANFLAQSDKVLKYYLSSVSDIICAAAPLSLETERNLKIRLNCKYLRNCLGMTETTSAVTFIQFGEDRKGSCGKLVPFVSGKVIDPSSLLALGPNKIGELCFKGPLVMRGYYKNPEATKNSFTEDGWLKSGDLGYYDEEGFFYVVDRLKEVIKYKGYQVAPAELEAILINHPKIADAGVVGVPDKVAGEVPLAFVVRKAETHVGEEEIIKYVADKVSPQKRLRGGVIFVESIPKNPSGKILRRKLRNALETLKSKL</sequence>
<dbReference type="PANTHER" id="PTHR24096:SF423">
    <property type="entry name" value="GM05240P"/>
    <property type="match status" value="1"/>
</dbReference>
<protein>
    <recommendedName>
        <fullName evidence="5">Luciferin 4-monooxygenase</fullName>
        <ecNumber evidence="4">1.13.12.7</ecNumber>
    </recommendedName>
</protein>
<comment type="cofactor">
    <cofactor evidence="1">
        <name>Mg(2+)</name>
        <dbReference type="ChEBI" id="CHEBI:18420"/>
    </cofactor>
</comment>
<dbReference type="Gene3D" id="3.30.300.30">
    <property type="match status" value="1"/>
</dbReference>
<evidence type="ECO:0000256" key="2">
    <source>
        <dbReference type="ARBA" id="ARBA00004275"/>
    </source>
</evidence>
<dbReference type="GO" id="GO:0016405">
    <property type="term" value="F:CoA-ligase activity"/>
    <property type="evidence" value="ECO:0007669"/>
    <property type="project" value="TreeGrafter"/>
</dbReference>
<evidence type="ECO:0000256" key="7">
    <source>
        <dbReference type="ARBA" id="ARBA00022741"/>
    </source>
</evidence>